<dbReference type="EMBL" id="CALNXJ010000031">
    <property type="protein sequence ID" value="CAH3137113.1"/>
    <property type="molecule type" value="Genomic_DNA"/>
</dbReference>
<reference evidence="1 2" key="1">
    <citation type="submission" date="2022-05" db="EMBL/GenBank/DDBJ databases">
        <authorList>
            <consortium name="Genoscope - CEA"/>
            <person name="William W."/>
        </authorList>
    </citation>
    <scope>NUCLEOTIDE SEQUENCE [LARGE SCALE GENOMIC DNA]</scope>
</reference>
<dbReference type="SUPFAM" id="SSF52266">
    <property type="entry name" value="SGNH hydrolase"/>
    <property type="match status" value="1"/>
</dbReference>
<organism evidence="1 2">
    <name type="scientific">Pocillopora meandrina</name>
    <dbReference type="NCBI Taxonomy" id="46732"/>
    <lineage>
        <taxon>Eukaryota</taxon>
        <taxon>Metazoa</taxon>
        <taxon>Cnidaria</taxon>
        <taxon>Anthozoa</taxon>
        <taxon>Hexacorallia</taxon>
        <taxon>Scleractinia</taxon>
        <taxon>Astrocoeniina</taxon>
        <taxon>Pocilloporidae</taxon>
        <taxon>Pocillopora</taxon>
    </lineage>
</organism>
<protein>
    <submittedName>
        <fullName evidence="1">Uncharacterized protein</fullName>
    </submittedName>
</protein>
<dbReference type="PANTHER" id="PTHR34407:SF1">
    <property type="entry name" value="SGNH HYDROLASE-TYPE ESTERASE DOMAIN-CONTAINING PROTEIN"/>
    <property type="match status" value="1"/>
</dbReference>
<gene>
    <name evidence="1" type="ORF">PMEA_00018191</name>
</gene>
<sequence length="487" mass="54408">ADFPFSLSQIGQFGFEPFSDQLSRRKYNALKKSIKRDPYEVWYHKDNYKSLGDMSITPEIYIKETVERASTTQRLQNVMAKVLRGKNIGFVVMGGSISAGGGLTSDFSNLRGIYYRVFIDWWQKAVQPFTGSVITLHNLALGGTASNFFSFCYKTFMRPGDTINIALLEFSVNDHIVFKDSRRSRALSLEKLSRQLLSEESSPAVIFVNFIGGNNAIPVCDNLENHGQTFLAIHYGITSVSTRQSLCPNSGKVHVYSMFSSDHNHAGILAHAQIAMMIINIFRKALLKAIESSEQNLQNHLSSYLLPKSAFFKDDTETLPDPLCYSLITPDVTDRFFRPSLYVREIANMGFTNIRGIPIGYRKETVVQTEPAPVRNDGYSGWKAEAAYSTLKLRFFVPFSRSEISNTVVIAFRTTGGGGKAKVWLDNDEAGVMVDTSSNFGHTRLIPVAYHVPFGSHVLNFKTVNDGKFVLCGVMLGAKSHLVNEMK</sequence>
<accession>A0AAU9X5C7</accession>
<dbReference type="AlphaFoldDB" id="A0AAU9X5C7"/>
<feature type="non-terminal residue" evidence="1">
    <location>
        <position position="1"/>
    </location>
</feature>
<dbReference type="Proteomes" id="UP001159428">
    <property type="component" value="Unassembled WGS sequence"/>
</dbReference>
<proteinExistence type="predicted"/>
<evidence type="ECO:0000313" key="1">
    <source>
        <dbReference type="EMBL" id="CAH3137113.1"/>
    </source>
</evidence>
<dbReference type="PANTHER" id="PTHR34407">
    <property type="entry name" value="EXPRESSED PROTEIN"/>
    <property type="match status" value="1"/>
</dbReference>
<comment type="caution">
    <text evidence="1">The sequence shown here is derived from an EMBL/GenBank/DDBJ whole genome shotgun (WGS) entry which is preliminary data.</text>
</comment>
<name>A0AAU9X5C7_9CNID</name>
<dbReference type="CDD" id="cd00229">
    <property type="entry name" value="SGNH_hydrolase"/>
    <property type="match status" value="1"/>
</dbReference>
<keyword evidence="2" id="KW-1185">Reference proteome</keyword>
<evidence type="ECO:0000313" key="2">
    <source>
        <dbReference type="Proteomes" id="UP001159428"/>
    </source>
</evidence>